<dbReference type="Pfam" id="PF13692">
    <property type="entry name" value="Glyco_trans_1_4"/>
    <property type="match status" value="1"/>
</dbReference>
<sequence length="1364" mass="150856">MNRSTFKFPHPEQVMPFDGERYTSGIEGTIQREHYHRYLFALRYCADFNVLDVASGEGYGSFLLGQVARSVIGVDIDQKTVDFANKNYISERVSYRRGDATKLPIDDHSVDVVVSFETIEHFAGQSEFIAEIDRVLRPGGIVIMSSPNREIYSDAQDYQNPFHVHELNRQEFVDLLSTRFPHVRLFEQAAVIGSVILPPPGEQAGGVEGYTTRDGQLFERVAGVPQAPYFLALAARVPIPPASPSVLHADFYREQIDRRLAEAEQSRQNMAIIEASLRADLAEAEQSRQNMAIIEASLRANLAEEQATATRIRAELAAAQDTLTQTRAKLDVEQATIARLHAQHALALADLDSDLRTEFQEQSLRLFTRMQSAAGAKLPRELDGISRLIIKRKRRLARTYRLILSSHLFDAEWYLATYPDVAALQLDPILHYLGLGAAEARNPGPIFDTKQYLLANPDVAASTMNPLFHFLRHGLSEGRRLRSAGPHVDAAFVRPFYAAAGQIGNPIRIWRKLSENGAAPPATIAEAKQMAAEVRVSPYFDADFYGRRLPSDMDAALHYVIVGENLGWAPSDSFDPKFYFERYPDLKVAKVTPLLHFQNYGRAEGRRGVQSTRRLSFAPLQDERQPILVICHEASRTGAPILGWNLVRDLRKKHPVITLLMRGGALQDDFAAESDLVVGPLTEEEWHPAEFAFLAERIAQAYKPLYAVANSIVTSPLVPPFAALGVPSVALVHEFASYTRPLSWMRPALDWAAHIVFPAHVVAKSAYENFPGFEMRRGVHVLAQGRQLVPDGTSEAEGEAEPDIGEVMRSADEADTFIVLGAGYVHIRKGVDLFLSVAAAARRHAPGVRFKFIWVGDGYKPDEDASYSVYLREQINKSGLDDSVVFLDHVSEFEPAYRTADVFFMSSRLDPQPNVGIDAITLGLPTICFEGASGTGEVLASDPETRALVVPHLDVEAAAQAICQLATDPALLQTMRRAVQRVGRSAFNGEVYATKIDTWGREAAAALSAADLETLLKSGAVEPELALPRRAALPLPESASVEQIVLVQSTVVGLSPDQHRNAYFRRAIPGFHPQAYAVDHIEDCGPGGQDPTAHWIRQGRPKGSWLHPVFSPDNKPAKVTQPLRVALHAHFHYTDHAGELALRLNGNGTPCDLFISTDTEAKAQYLQRAFSEHDGAVTIRVMPNLGRDIGPMLTGFREEIASGAYDLWGHVHGKKSASTASADADLGDIWRTFAWDNLIGREFPMLDVAASAFAANPDLGLAFAEDPHLVGWDGNRRNAEALAERMGLSSEFPEFFDFPLGTMFWFRPEALRPLFDLDLAWEDYPKEPVPYDGSLLHAIERIVPFVTASQSYSIAGLRAPGSTW</sequence>
<dbReference type="SUPFAM" id="SSF53335">
    <property type="entry name" value="S-adenosyl-L-methionine-dependent methyltransferases"/>
    <property type="match status" value="1"/>
</dbReference>
<keyword evidence="4" id="KW-1185">Reference proteome</keyword>
<evidence type="ECO:0000256" key="1">
    <source>
        <dbReference type="SAM" id="Coils"/>
    </source>
</evidence>
<keyword evidence="3" id="KW-0808">Transferase</keyword>
<dbReference type="Pfam" id="PF08241">
    <property type="entry name" value="Methyltransf_11"/>
    <property type="match status" value="1"/>
</dbReference>
<dbReference type="EMBL" id="JAUSVO010000001">
    <property type="protein sequence ID" value="MDQ0435821.1"/>
    <property type="molecule type" value="Genomic_DNA"/>
</dbReference>
<dbReference type="PANTHER" id="PTHR12526">
    <property type="entry name" value="GLYCOSYLTRANSFERASE"/>
    <property type="match status" value="1"/>
</dbReference>
<feature type="domain" description="Methyltransferase type 11" evidence="2">
    <location>
        <begin position="51"/>
        <end position="144"/>
    </location>
</feature>
<gene>
    <name evidence="3" type="ORF">QO014_000191</name>
</gene>
<dbReference type="InterPro" id="IPR029063">
    <property type="entry name" value="SAM-dependent_MTases_sf"/>
</dbReference>
<dbReference type="Gene3D" id="3.40.50.2000">
    <property type="entry name" value="Glycogen Phosphorylase B"/>
    <property type="match status" value="1"/>
</dbReference>
<evidence type="ECO:0000313" key="4">
    <source>
        <dbReference type="Proteomes" id="UP001241603"/>
    </source>
</evidence>
<proteinExistence type="predicted"/>
<keyword evidence="1" id="KW-0175">Coiled coil</keyword>
<dbReference type="InterPro" id="IPR013216">
    <property type="entry name" value="Methyltransf_11"/>
</dbReference>
<dbReference type="Pfam" id="PF05045">
    <property type="entry name" value="RgpF"/>
    <property type="match status" value="1"/>
</dbReference>
<feature type="coiled-coil region" evidence="1">
    <location>
        <begin position="302"/>
        <end position="329"/>
    </location>
</feature>
<name>A0ABU0H2X7_9HYPH</name>
<comment type="caution">
    <text evidence="3">The sequence shown here is derived from an EMBL/GenBank/DDBJ whole genome shotgun (WGS) entry which is preliminary data.</text>
</comment>
<dbReference type="GO" id="GO:0008168">
    <property type="term" value="F:methyltransferase activity"/>
    <property type="evidence" value="ECO:0007669"/>
    <property type="project" value="UniProtKB-KW"/>
</dbReference>
<reference evidence="3 4" key="1">
    <citation type="submission" date="2023-07" db="EMBL/GenBank/DDBJ databases">
        <title>Genomic Encyclopedia of Type Strains, Phase IV (KMG-IV): sequencing the most valuable type-strain genomes for metagenomic binning, comparative biology and taxonomic classification.</title>
        <authorList>
            <person name="Goeker M."/>
        </authorList>
    </citation>
    <scope>NUCLEOTIDE SEQUENCE [LARGE SCALE GENOMIC DNA]</scope>
    <source>
        <strain evidence="3 4">B6-8</strain>
    </source>
</reference>
<protein>
    <submittedName>
        <fullName evidence="3">Glycosyltransferase involved in cell wall biosynthesis/SAM-dependent methyltransferase</fullName>
    </submittedName>
</protein>
<accession>A0ABU0H2X7</accession>
<organism evidence="3 4">
    <name type="scientific">Kaistia dalseonensis</name>
    <dbReference type="NCBI Taxonomy" id="410840"/>
    <lineage>
        <taxon>Bacteria</taxon>
        <taxon>Pseudomonadati</taxon>
        <taxon>Pseudomonadota</taxon>
        <taxon>Alphaproteobacteria</taxon>
        <taxon>Hyphomicrobiales</taxon>
        <taxon>Kaistiaceae</taxon>
        <taxon>Kaistia</taxon>
    </lineage>
</organism>
<keyword evidence="3" id="KW-0489">Methyltransferase</keyword>
<dbReference type="Gene3D" id="3.40.50.150">
    <property type="entry name" value="Vaccinia Virus protein VP39"/>
    <property type="match status" value="1"/>
</dbReference>
<dbReference type="GO" id="GO:0032259">
    <property type="term" value="P:methylation"/>
    <property type="evidence" value="ECO:0007669"/>
    <property type="project" value="UniProtKB-KW"/>
</dbReference>
<dbReference type="SUPFAM" id="SSF53756">
    <property type="entry name" value="UDP-Glycosyltransferase/glycogen phosphorylase"/>
    <property type="match status" value="1"/>
</dbReference>
<evidence type="ECO:0000313" key="3">
    <source>
        <dbReference type="EMBL" id="MDQ0435821.1"/>
    </source>
</evidence>
<dbReference type="CDD" id="cd02440">
    <property type="entry name" value="AdoMet_MTases"/>
    <property type="match status" value="1"/>
</dbReference>
<evidence type="ECO:0000259" key="2">
    <source>
        <dbReference type="Pfam" id="PF08241"/>
    </source>
</evidence>
<dbReference type="InterPro" id="IPR007739">
    <property type="entry name" value="RgpF"/>
</dbReference>
<dbReference type="RefSeq" id="WP_266346779.1">
    <property type="nucleotide sequence ID" value="NZ_JAPKNG010000001.1"/>
</dbReference>
<dbReference type="Proteomes" id="UP001241603">
    <property type="component" value="Unassembled WGS sequence"/>
</dbReference>
<dbReference type="CDD" id="cd03801">
    <property type="entry name" value="GT4_PimA-like"/>
    <property type="match status" value="1"/>
</dbReference>